<feature type="transmembrane region" description="Helical" evidence="8">
    <location>
        <begin position="158"/>
        <end position="178"/>
    </location>
</feature>
<feature type="domain" description="NADH:quinone oxidoreductase/Mrp antiporter transmembrane" evidence="9">
    <location>
        <begin position="123"/>
        <end position="416"/>
    </location>
</feature>
<evidence type="ECO:0000313" key="11">
    <source>
        <dbReference type="Proteomes" id="UP000275461"/>
    </source>
</evidence>
<dbReference type="PANTHER" id="PTHR42703:SF1">
    <property type="entry name" value="NA(+)_H(+) ANTIPORTER SUBUNIT D1"/>
    <property type="match status" value="1"/>
</dbReference>
<feature type="transmembrane region" description="Helical" evidence="8">
    <location>
        <begin position="6"/>
        <end position="25"/>
    </location>
</feature>
<feature type="transmembrane region" description="Helical" evidence="8">
    <location>
        <begin position="266"/>
        <end position="286"/>
    </location>
</feature>
<dbReference type="AlphaFoldDB" id="A0A498C5C6"/>
<feature type="transmembrane region" description="Helical" evidence="8">
    <location>
        <begin position="319"/>
        <end position="345"/>
    </location>
</feature>
<feature type="transmembrane region" description="Helical" evidence="8">
    <location>
        <begin position="198"/>
        <end position="220"/>
    </location>
</feature>
<accession>A0A498C5C6</accession>
<feature type="transmembrane region" description="Helical" evidence="8">
    <location>
        <begin position="511"/>
        <end position="528"/>
    </location>
</feature>
<dbReference type="RefSeq" id="WP_342767645.1">
    <property type="nucleotide sequence ID" value="NZ_RCDA01000001.1"/>
</dbReference>
<evidence type="ECO:0000256" key="3">
    <source>
        <dbReference type="ARBA" id="ARBA00022475"/>
    </source>
</evidence>
<dbReference type="GO" id="GO:0042773">
    <property type="term" value="P:ATP synthesis coupled electron transport"/>
    <property type="evidence" value="ECO:0007669"/>
    <property type="project" value="InterPro"/>
</dbReference>
<dbReference type="GO" id="GO:0016829">
    <property type="term" value="F:lyase activity"/>
    <property type="evidence" value="ECO:0007669"/>
    <property type="project" value="UniProtKB-KW"/>
</dbReference>
<feature type="transmembrane region" description="Helical" evidence="8">
    <location>
        <begin position="761"/>
        <end position="782"/>
    </location>
</feature>
<feature type="transmembrane region" description="Helical" evidence="8">
    <location>
        <begin position="669"/>
        <end position="687"/>
    </location>
</feature>
<keyword evidence="4 7" id="KW-0812">Transmembrane</keyword>
<feature type="transmembrane region" description="Helical" evidence="8">
    <location>
        <begin position="604"/>
        <end position="626"/>
    </location>
</feature>
<feature type="transmembrane region" description="Helical" evidence="8">
    <location>
        <begin position="694"/>
        <end position="715"/>
    </location>
</feature>
<feature type="transmembrane region" description="Helical" evidence="8">
    <location>
        <begin position="130"/>
        <end position="151"/>
    </location>
</feature>
<feature type="transmembrane region" description="Helical" evidence="8">
    <location>
        <begin position="937"/>
        <end position="955"/>
    </location>
</feature>
<reference evidence="10 11" key="1">
    <citation type="submission" date="2018-10" db="EMBL/GenBank/DDBJ databases">
        <title>Genomic Encyclopedia of Type Strains, Phase IV (KMG-IV): sequencing the most valuable type-strain genomes for metagenomic binning, comparative biology and taxonomic classification.</title>
        <authorList>
            <person name="Goeker M."/>
        </authorList>
    </citation>
    <scope>NUCLEOTIDE SEQUENCE [LARGE SCALE GENOMIC DNA]</scope>
    <source>
        <strain evidence="10 11">DSM 12769</strain>
    </source>
</reference>
<dbReference type="GO" id="GO:0005886">
    <property type="term" value="C:plasma membrane"/>
    <property type="evidence" value="ECO:0007669"/>
    <property type="project" value="UniProtKB-SubCell"/>
</dbReference>
<feature type="transmembrane region" description="Helical" evidence="8">
    <location>
        <begin position="482"/>
        <end position="499"/>
    </location>
</feature>
<keyword evidence="6 8" id="KW-0472">Membrane</keyword>
<comment type="caution">
    <text evidence="10">The sequence shown here is derived from an EMBL/GenBank/DDBJ whole genome shotgun (WGS) entry which is preliminary data.</text>
</comment>
<dbReference type="GO" id="GO:0008137">
    <property type="term" value="F:NADH dehydrogenase (ubiquinone) activity"/>
    <property type="evidence" value="ECO:0007669"/>
    <property type="project" value="InterPro"/>
</dbReference>
<organism evidence="10 11">
    <name type="scientific">Alkalispirillum mobile</name>
    <dbReference type="NCBI Taxonomy" id="85925"/>
    <lineage>
        <taxon>Bacteria</taxon>
        <taxon>Pseudomonadati</taxon>
        <taxon>Pseudomonadota</taxon>
        <taxon>Gammaproteobacteria</taxon>
        <taxon>Chromatiales</taxon>
        <taxon>Ectothiorhodospiraceae</taxon>
        <taxon>Alkalispirillum</taxon>
    </lineage>
</organism>
<feature type="domain" description="NADH:quinone oxidoreductase/Mrp antiporter transmembrane" evidence="9">
    <location>
        <begin position="528"/>
        <end position="783"/>
    </location>
</feature>
<dbReference type="EMBL" id="RCDA01000001">
    <property type="protein sequence ID" value="RLK50473.1"/>
    <property type="molecule type" value="Genomic_DNA"/>
</dbReference>
<feature type="transmembrane region" description="Helical" evidence="8">
    <location>
        <begin position="402"/>
        <end position="428"/>
    </location>
</feature>
<gene>
    <name evidence="10" type="ORF">DFR31_0373</name>
</gene>
<sequence length="959" mass="99246">MSQPDMLMVLVVCLPLIGAIATFVYPVRAVTVTALCAAGVLAASAALVHAVWQQGAWRLDLGGWTAPLGVGWQIDGVSASLLLLTAMVCAAGAAHRAAESEQSPLFWPLWLFLWGALNALFLSVDLFNLYVALEVLSLAAVALIAMAGGGALPAAWRYLLASLLGSTVYLLGVALLYGRYGILDIGLIAEALVLDLPSALAAALISLGLLLKAAVFPLHFWLPSAHGRAPSVVSAALSGVVVAAALYLLAMLWFGPFAAFQGTWPGGLFGLLAVGAMLWGGTMALMQRRLKMLIAYSTVSQFGFALLVLPLAGGGAADLAWRGAMVIILSHGLAKASLFLAAGCIARACGHDRLDALGGMGAGVVLPWLALLLAGASLLGLPPTGGFVGKWWLLQSALTNGAWLWVVAILLGTVLTAAYLFRILAVLLRPAGQGRQALAGGRWAALPALVLALSAVALGMALPGGEALSPALSIGLDATARGFLLPAVLLWLLAGAFAARTHAVPARRAAFAVLWLAALGGNLLLILAQDLLTFYTGLAIMSFAAWGLVVHERSRKALRAGWLYLAMAMGAELALLTAVAWAAIFPGSGGSLAFTSVAGTAPPLLLLLLGLGFGVKIGVLGLHAWLPRAHPVAPVPASAVLSGVMIKAGLLGAWRLLEPGTAQVADLAAPLLALGFAGAIYGVVMGLRSGAPKAMLGWSSVSQMGLATAALGLVATPEVSAEAAWPVLLLFVVNHGLSKGALFLGAGLVPQLGGAWWWRGWWVLWLPALSLAAAPLTGGALVKAAFEITVEASVYSVWVVPALAVTSVATTMLMWRFLWRLHAAGPGRGDTAHEGGLGLFPPYLALVVLALVLPWWHAGAAEPGRYALSAGALLEGLWPLAVGVLLLGLLARLPSRTPRAGEPGRTLARLLPPGGLQRVRALRQIVIVERRLHGWPVVGRIVMCLLLPLAFLLWLQGGG</sequence>
<evidence type="ECO:0000259" key="9">
    <source>
        <dbReference type="Pfam" id="PF00361"/>
    </source>
</evidence>
<evidence type="ECO:0000256" key="8">
    <source>
        <dbReference type="SAM" id="Phobius"/>
    </source>
</evidence>
<feature type="transmembrane region" description="Helical" evidence="8">
    <location>
        <begin position="836"/>
        <end position="856"/>
    </location>
</feature>
<dbReference type="Proteomes" id="UP000275461">
    <property type="component" value="Unassembled WGS sequence"/>
</dbReference>
<evidence type="ECO:0000256" key="6">
    <source>
        <dbReference type="ARBA" id="ARBA00023136"/>
    </source>
</evidence>
<feature type="transmembrane region" description="Helical" evidence="8">
    <location>
        <begin position="32"/>
        <end position="52"/>
    </location>
</feature>
<feature type="transmembrane region" description="Helical" evidence="8">
    <location>
        <begin position="232"/>
        <end position="254"/>
    </location>
</feature>
<evidence type="ECO:0000256" key="1">
    <source>
        <dbReference type="ARBA" id="ARBA00004651"/>
    </source>
</evidence>
<dbReference type="PANTHER" id="PTHR42703">
    <property type="entry name" value="NADH DEHYDROGENASE"/>
    <property type="match status" value="1"/>
</dbReference>
<keyword evidence="10" id="KW-0456">Lyase</keyword>
<feature type="transmembrane region" description="Helical" evidence="8">
    <location>
        <begin position="72"/>
        <end position="93"/>
    </location>
</feature>
<evidence type="ECO:0000256" key="5">
    <source>
        <dbReference type="ARBA" id="ARBA00022989"/>
    </source>
</evidence>
<feature type="transmembrane region" description="Helical" evidence="8">
    <location>
        <begin position="440"/>
        <end position="462"/>
    </location>
</feature>
<feature type="transmembrane region" description="Helical" evidence="8">
    <location>
        <begin position="534"/>
        <end position="550"/>
    </location>
</feature>
<comment type="similarity">
    <text evidence="2">Belongs to the CPA3 antiporters (TC 2.A.63) subunit D family.</text>
</comment>
<dbReference type="PRINTS" id="PR01437">
    <property type="entry name" value="NUOXDRDTASE4"/>
</dbReference>
<dbReference type="InterPro" id="IPR003918">
    <property type="entry name" value="NADH_UbQ_OxRdtase"/>
</dbReference>
<proteinExistence type="inferred from homology"/>
<feature type="transmembrane region" description="Helical" evidence="8">
    <location>
        <begin position="638"/>
        <end position="657"/>
    </location>
</feature>
<feature type="transmembrane region" description="Helical" evidence="8">
    <location>
        <begin position="562"/>
        <end position="584"/>
    </location>
</feature>
<feature type="transmembrane region" description="Helical" evidence="8">
    <location>
        <begin position="357"/>
        <end position="382"/>
    </location>
</feature>
<keyword evidence="3" id="KW-1003">Cell membrane</keyword>
<evidence type="ECO:0000313" key="10">
    <source>
        <dbReference type="EMBL" id="RLK50473.1"/>
    </source>
</evidence>
<feature type="transmembrane region" description="Helical" evidence="8">
    <location>
        <begin position="794"/>
        <end position="815"/>
    </location>
</feature>
<keyword evidence="5 8" id="KW-1133">Transmembrane helix</keyword>
<dbReference type="Pfam" id="PF00361">
    <property type="entry name" value="Proton_antipo_M"/>
    <property type="match status" value="2"/>
</dbReference>
<evidence type="ECO:0000256" key="2">
    <source>
        <dbReference type="ARBA" id="ARBA00005346"/>
    </source>
</evidence>
<keyword evidence="11" id="KW-1185">Reference proteome</keyword>
<feature type="transmembrane region" description="Helical" evidence="8">
    <location>
        <begin position="293"/>
        <end position="313"/>
    </location>
</feature>
<comment type="subcellular location">
    <subcellularLocation>
        <location evidence="1">Cell membrane</location>
        <topology evidence="1">Multi-pass membrane protein</topology>
    </subcellularLocation>
    <subcellularLocation>
        <location evidence="7">Membrane</location>
        <topology evidence="7">Multi-pass membrane protein</topology>
    </subcellularLocation>
</comment>
<feature type="transmembrane region" description="Helical" evidence="8">
    <location>
        <begin position="727"/>
        <end position="749"/>
    </location>
</feature>
<dbReference type="InterPro" id="IPR050586">
    <property type="entry name" value="CPA3_Na-H_Antiporter_D"/>
</dbReference>
<evidence type="ECO:0000256" key="7">
    <source>
        <dbReference type="RuleBase" id="RU000320"/>
    </source>
</evidence>
<protein>
    <submittedName>
        <fullName evidence="10">Formate hydrogenlyase subunit 3/multisubunit Na+/H+ antiporter MnhD subunit</fullName>
    </submittedName>
</protein>
<name>A0A498C5C6_9GAMM</name>
<dbReference type="InterPro" id="IPR001750">
    <property type="entry name" value="ND/Mrp_TM"/>
</dbReference>
<evidence type="ECO:0000256" key="4">
    <source>
        <dbReference type="ARBA" id="ARBA00022692"/>
    </source>
</evidence>
<feature type="transmembrane region" description="Helical" evidence="8">
    <location>
        <begin position="105"/>
        <end position="124"/>
    </location>
</feature>
<feature type="transmembrane region" description="Helical" evidence="8">
    <location>
        <begin position="876"/>
        <end position="893"/>
    </location>
</feature>